<proteinExistence type="predicted"/>
<accession>A0AAD9NYC9</accession>
<dbReference type="PROSITE" id="PS50206">
    <property type="entry name" value="RHODANESE_3"/>
    <property type="match status" value="2"/>
</dbReference>
<name>A0AAD9NYC9_RIDPI</name>
<dbReference type="InterPro" id="IPR001307">
    <property type="entry name" value="Thiosulphate_STrfase_CS"/>
</dbReference>
<evidence type="ECO:0000313" key="4">
    <source>
        <dbReference type="Proteomes" id="UP001209878"/>
    </source>
</evidence>
<sequence length="337" mass="36876">MASLTRHFSRLCRPAARQAVARSWRAPLDKSFPAAARPTSLPGLSHRPPTSVISSAHFHGFAGRPNSDNELLKDVHGNGVAWTPNSVRTISWWKLLKIKVAPQSANTDDVTASDVERMVSEKTGILIDVRNPPELEDTGKIGDAINVPLGELTEAFNLPDDEFERKYGAPKPPKDADNLVVYCRSGVRAAAGCEELGKLGFDNVKRYAGSMNEWTSLHPNVTPKDVTTSDVEQMVNNNTGILLDVRNPNELEETGKIGDAINVPLGEIVEAFKLSDAEFQAKYAAPLPPKDVEDMVVYCRSGVRAANACAELIKLGYLKVNRYPGSWLEWSARTAET</sequence>
<dbReference type="InterPro" id="IPR036873">
    <property type="entry name" value="Rhodanese-like_dom_sf"/>
</dbReference>
<feature type="domain" description="Rhodanese" evidence="2">
    <location>
        <begin position="120"/>
        <end position="223"/>
    </location>
</feature>
<dbReference type="PROSITE" id="PS00683">
    <property type="entry name" value="RHODANESE_2"/>
    <property type="match status" value="1"/>
</dbReference>
<dbReference type="PANTHER" id="PTHR44086">
    <property type="entry name" value="THIOSULFATE SULFURTRANSFERASE RDL2, MITOCHONDRIAL-RELATED"/>
    <property type="match status" value="1"/>
</dbReference>
<dbReference type="EMBL" id="JAODUO010000252">
    <property type="protein sequence ID" value="KAK2184793.1"/>
    <property type="molecule type" value="Genomic_DNA"/>
</dbReference>
<dbReference type="Proteomes" id="UP001209878">
    <property type="component" value="Unassembled WGS sequence"/>
</dbReference>
<evidence type="ECO:0000259" key="2">
    <source>
        <dbReference type="PROSITE" id="PS50206"/>
    </source>
</evidence>
<dbReference type="SUPFAM" id="SSF52821">
    <property type="entry name" value="Rhodanese/Cell cycle control phosphatase"/>
    <property type="match status" value="2"/>
</dbReference>
<feature type="domain" description="Rhodanese" evidence="2">
    <location>
        <begin position="236"/>
        <end position="335"/>
    </location>
</feature>
<dbReference type="GO" id="GO:0005739">
    <property type="term" value="C:mitochondrion"/>
    <property type="evidence" value="ECO:0007669"/>
    <property type="project" value="TreeGrafter"/>
</dbReference>
<reference evidence="3" key="1">
    <citation type="journal article" date="2023" name="Mol. Biol. Evol.">
        <title>Third-Generation Sequencing Reveals the Adaptive Role of the Epigenome in Three Deep-Sea Polychaetes.</title>
        <authorList>
            <person name="Perez M."/>
            <person name="Aroh O."/>
            <person name="Sun Y."/>
            <person name="Lan Y."/>
            <person name="Juniper S.K."/>
            <person name="Young C.R."/>
            <person name="Angers B."/>
            <person name="Qian P.Y."/>
        </authorList>
    </citation>
    <scope>NUCLEOTIDE SEQUENCE</scope>
    <source>
        <strain evidence="3">R07B-5</strain>
    </source>
</reference>
<dbReference type="InterPro" id="IPR001763">
    <property type="entry name" value="Rhodanese-like_dom"/>
</dbReference>
<dbReference type="Pfam" id="PF00581">
    <property type="entry name" value="Rhodanese"/>
    <property type="match status" value="2"/>
</dbReference>
<keyword evidence="1" id="KW-0808">Transferase</keyword>
<dbReference type="PANTHER" id="PTHR44086:SF10">
    <property type="entry name" value="THIOSULFATE SULFURTRANSFERASE_RHODANESE-LIKE DOMAIN-CONTAINING PROTEIN 3"/>
    <property type="match status" value="1"/>
</dbReference>
<dbReference type="GO" id="GO:0004792">
    <property type="term" value="F:thiosulfate-cyanide sulfurtransferase activity"/>
    <property type="evidence" value="ECO:0007669"/>
    <property type="project" value="InterPro"/>
</dbReference>
<evidence type="ECO:0000256" key="1">
    <source>
        <dbReference type="RuleBase" id="RU000507"/>
    </source>
</evidence>
<protein>
    <recommendedName>
        <fullName evidence="1">Sulfurtransferase</fullName>
    </recommendedName>
</protein>
<dbReference type="AlphaFoldDB" id="A0AAD9NYC9"/>
<gene>
    <name evidence="3" type="ORF">NP493_252g02011</name>
</gene>
<dbReference type="SMART" id="SM00450">
    <property type="entry name" value="RHOD"/>
    <property type="match status" value="2"/>
</dbReference>
<keyword evidence="4" id="KW-1185">Reference proteome</keyword>
<comment type="caution">
    <text evidence="3">The sequence shown here is derived from an EMBL/GenBank/DDBJ whole genome shotgun (WGS) entry which is preliminary data.</text>
</comment>
<organism evidence="3 4">
    <name type="scientific">Ridgeia piscesae</name>
    <name type="common">Tubeworm</name>
    <dbReference type="NCBI Taxonomy" id="27915"/>
    <lineage>
        <taxon>Eukaryota</taxon>
        <taxon>Metazoa</taxon>
        <taxon>Spiralia</taxon>
        <taxon>Lophotrochozoa</taxon>
        <taxon>Annelida</taxon>
        <taxon>Polychaeta</taxon>
        <taxon>Sedentaria</taxon>
        <taxon>Canalipalpata</taxon>
        <taxon>Sabellida</taxon>
        <taxon>Siboglinidae</taxon>
        <taxon>Ridgeia</taxon>
    </lineage>
</organism>
<evidence type="ECO:0000313" key="3">
    <source>
        <dbReference type="EMBL" id="KAK2184793.1"/>
    </source>
</evidence>
<dbReference type="Gene3D" id="3.40.250.10">
    <property type="entry name" value="Rhodanese-like domain"/>
    <property type="match status" value="2"/>
</dbReference>